<dbReference type="VEuPathDB" id="FungiDB:EYZ11_004937"/>
<keyword evidence="10" id="KW-0812">Transmembrane</keyword>
<evidence type="ECO:0000256" key="10">
    <source>
        <dbReference type="SAM" id="Phobius"/>
    </source>
</evidence>
<accession>A0A5M9MNQ2</accession>
<feature type="transmembrane region" description="Helical" evidence="10">
    <location>
        <begin position="935"/>
        <end position="957"/>
    </location>
</feature>
<feature type="transmembrane region" description="Helical" evidence="10">
    <location>
        <begin position="907"/>
        <end position="929"/>
    </location>
</feature>
<keyword evidence="3" id="KW-0479">Metal-binding</keyword>
<dbReference type="GO" id="GO:0046872">
    <property type="term" value="F:metal ion binding"/>
    <property type="evidence" value="ECO:0007669"/>
    <property type="project" value="UniProtKB-KW"/>
</dbReference>
<sequence length="994" mass="113400">MAPEKNRFSENVYRYSIPVSPDLYAHNPDYFSTFKPRIHKNSRESADAVIQCQIDLFGKEGIGKVMGGLDTFTGDWTALTFSFCCPDRLALASYLVDFAFVHDDVDYKETIQTKKYTSESDARDEALRTGSYAPEWLNEGRNEQVIAKTMYKLVEIDGTLGPKFIQQWENWKRSEKEFVEVEAQQCDSLQRFLSLCYYIRGCQWAFAMARFAYKLDLTEEEDELVLPLTQLIMEVLTLHNDYYSWEKEDAFYHSSEDKLPMANAVTLYMKWYSLSLEDAKAAIKAKAIEKEEKYLLAKEEFLSRDPPPATTRWLEIMEHMVAGNLIWSLTCPRYHKKSSNQYVDYYMMRYGQGYAFPDDCTRLETFVGFQVRKEVEDTGMNGHLQPNGVNKDDTYIGHTGRKANTCPEDLTVYSDESLAPLDEKVIKNPSNYIMSLPSKRLREKLIRSLNQWYQASEKTVQTIESAVGLLHSSSLMLDDIQDQSQLRRGMPATHVIYGSAQTMNSAYFLCMDALQKIYSLSPEAVPIYIEELQRLHLGQAQELYWTYHTIVPSEVDHIRMIDGKTTGLFRMAARLLQSEATTHRTLDISKFITLLGRHFQLRDDYQNLVAPEYTNNKGFCDDFDEGKISFSVIHALQEGDPELESIFEQRKRSGHFTYEVKQWILDKLRQKGSLEYTLSVVRELYGALWRELEDLEGVTGRKNWMLRMLLQRLKWQTANIGFACLGLGQPFGFSVDFVFGGLCQEFPLGWRFGYYLCAGITVVVNFSKLPKDKPREPVTIRRLQTETDWIEILLSSSCLGIISYGFAIQHAQNIVLLCAAAAVIPSFLGWTRWRQKAGKSALIPNSLWKKTGFATICVVILLSWAVLNGAETILSLAAIRFLPSVLIGMVLNLATGLMIHRFHANHLILVTTALSAVSPLSMAIINLKWPWWHCAFWAMLLGPLSADVIFTVANLIIADSFTTMMQGLAGAVFNTVTQFGAFVRLTISPSSRAP</sequence>
<feature type="transmembrane region" description="Helical" evidence="10">
    <location>
        <begin position="752"/>
        <end position="769"/>
    </location>
</feature>
<evidence type="ECO:0000256" key="3">
    <source>
        <dbReference type="ARBA" id="ARBA00022723"/>
    </source>
</evidence>
<dbReference type="GeneID" id="54328982"/>
<dbReference type="Proteomes" id="UP000324241">
    <property type="component" value="Unassembled WGS sequence"/>
</dbReference>
<dbReference type="OrthoDB" id="6921389at2759"/>
<dbReference type="InterPro" id="IPR033749">
    <property type="entry name" value="Polyprenyl_synt_CS"/>
</dbReference>
<dbReference type="GO" id="GO:0004659">
    <property type="term" value="F:prenyltransferase activity"/>
    <property type="evidence" value="ECO:0007669"/>
    <property type="project" value="InterPro"/>
</dbReference>
<feature type="transmembrane region" description="Helical" evidence="10">
    <location>
        <begin position="789"/>
        <end position="808"/>
    </location>
</feature>
<dbReference type="Pfam" id="PF19086">
    <property type="entry name" value="Terpene_syn_C_2"/>
    <property type="match status" value="1"/>
</dbReference>
<feature type="transmembrane region" description="Helical" evidence="10">
    <location>
        <begin position="851"/>
        <end position="867"/>
    </location>
</feature>
<dbReference type="InterPro" id="IPR008949">
    <property type="entry name" value="Isoprenoid_synthase_dom_sf"/>
</dbReference>
<comment type="pathway">
    <text evidence="1">Secondary metabolite biosynthesis; terpenoid biosynthesis.</text>
</comment>
<dbReference type="InterPro" id="IPR000092">
    <property type="entry name" value="Polyprenyl_synt"/>
</dbReference>
<keyword evidence="7" id="KW-0511">Multifunctional enzyme</keyword>
<dbReference type="Pfam" id="PF00348">
    <property type="entry name" value="polyprenyl_synt"/>
    <property type="match status" value="1"/>
</dbReference>
<feature type="transmembrane region" description="Helical" evidence="10">
    <location>
        <begin position="873"/>
        <end position="895"/>
    </location>
</feature>
<evidence type="ECO:0000256" key="1">
    <source>
        <dbReference type="ARBA" id="ARBA00004721"/>
    </source>
</evidence>
<evidence type="ECO:0000256" key="2">
    <source>
        <dbReference type="ARBA" id="ARBA00022679"/>
    </source>
</evidence>
<comment type="similarity">
    <text evidence="8">In the C-terminal section; belongs to the FPP/GGPP synthase family.</text>
</comment>
<dbReference type="GO" id="GO:0046165">
    <property type="term" value="P:alcohol biosynthetic process"/>
    <property type="evidence" value="ECO:0007669"/>
    <property type="project" value="UniProtKB-ARBA"/>
</dbReference>
<gene>
    <name evidence="11" type="ORF">ATNIH1004_006280</name>
</gene>
<dbReference type="InterPro" id="IPR036259">
    <property type="entry name" value="MFS_trans_sf"/>
</dbReference>
<keyword evidence="10" id="KW-1133">Transmembrane helix</keyword>
<dbReference type="GO" id="GO:0043386">
    <property type="term" value="P:mycotoxin biosynthetic process"/>
    <property type="evidence" value="ECO:0007669"/>
    <property type="project" value="UniProtKB-ARBA"/>
</dbReference>
<comment type="caution">
    <text evidence="11">The sequence shown here is derived from an EMBL/GenBank/DDBJ whole genome shotgun (WGS) entry which is preliminary data.</text>
</comment>
<dbReference type="PROSITE" id="PS00723">
    <property type="entry name" value="POLYPRENYL_SYNTHASE_1"/>
    <property type="match status" value="1"/>
</dbReference>
<dbReference type="GO" id="GO:0008299">
    <property type="term" value="P:isoprenoid biosynthetic process"/>
    <property type="evidence" value="ECO:0007669"/>
    <property type="project" value="UniProtKB-KW"/>
</dbReference>
<keyword evidence="4" id="KW-0460">Magnesium</keyword>
<evidence type="ECO:0000256" key="5">
    <source>
        <dbReference type="ARBA" id="ARBA00023229"/>
    </source>
</evidence>
<dbReference type="SUPFAM" id="SSF48576">
    <property type="entry name" value="Terpenoid synthases"/>
    <property type="match status" value="2"/>
</dbReference>
<dbReference type="PANTHER" id="PTHR12001">
    <property type="entry name" value="GERANYLGERANYL PYROPHOSPHATE SYNTHASE"/>
    <property type="match status" value="1"/>
</dbReference>
<dbReference type="GO" id="GO:0016829">
    <property type="term" value="F:lyase activity"/>
    <property type="evidence" value="ECO:0007669"/>
    <property type="project" value="UniProtKB-KW"/>
</dbReference>
<dbReference type="PANTHER" id="PTHR12001:SF72">
    <property type="entry name" value="THIJ_PFPI FAMILY PROTEIN (AFU_ORTHOLOGUE AFUA_3G01210)-RELATED"/>
    <property type="match status" value="1"/>
</dbReference>
<evidence type="ECO:0000256" key="4">
    <source>
        <dbReference type="ARBA" id="ARBA00022842"/>
    </source>
</evidence>
<organism evidence="11 12">
    <name type="scientific">Aspergillus tanneri</name>
    <dbReference type="NCBI Taxonomy" id="1220188"/>
    <lineage>
        <taxon>Eukaryota</taxon>
        <taxon>Fungi</taxon>
        <taxon>Dikarya</taxon>
        <taxon>Ascomycota</taxon>
        <taxon>Pezizomycotina</taxon>
        <taxon>Eurotiomycetes</taxon>
        <taxon>Eurotiomycetidae</taxon>
        <taxon>Eurotiales</taxon>
        <taxon>Aspergillaceae</taxon>
        <taxon>Aspergillus</taxon>
        <taxon>Aspergillus subgen. Circumdati</taxon>
    </lineage>
</organism>
<protein>
    <submittedName>
        <fullName evidence="11">Uncharacterized protein</fullName>
    </submittedName>
</protein>
<dbReference type="Gene3D" id="1.10.600.10">
    <property type="entry name" value="Farnesyl Diphosphate Synthase"/>
    <property type="match status" value="2"/>
</dbReference>
<comment type="similarity">
    <text evidence="9">In the N-terminal section; belongs to the terpene synthase family.</text>
</comment>
<dbReference type="RefSeq" id="XP_033426947.1">
    <property type="nucleotide sequence ID" value="XM_033570915.1"/>
</dbReference>
<dbReference type="SUPFAM" id="SSF103473">
    <property type="entry name" value="MFS general substrate transporter"/>
    <property type="match status" value="1"/>
</dbReference>
<keyword evidence="5" id="KW-0414">Isoprene biosynthesis</keyword>
<evidence type="ECO:0000313" key="11">
    <source>
        <dbReference type="EMBL" id="KAA8647586.1"/>
    </source>
</evidence>
<evidence type="ECO:0000313" key="12">
    <source>
        <dbReference type="Proteomes" id="UP000324241"/>
    </source>
</evidence>
<evidence type="ECO:0000256" key="7">
    <source>
        <dbReference type="ARBA" id="ARBA00023268"/>
    </source>
</evidence>
<feature type="transmembrane region" description="Helical" evidence="10">
    <location>
        <begin position="814"/>
        <end position="830"/>
    </location>
</feature>
<evidence type="ECO:0000256" key="8">
    <source>
        <dbReference type="ARBA" id="ARBA00038363"/>
    </source>
</evidence>
<name>A0A5M9MNQ2_9EURO</name>
<dbReference type="VEuPathDB" id="FungiDB:EYZ11_004939"/>
<dbReference type="PROSITE" id="PS00444">
    <property type="entry name" value="POLYPRENYL_SYNTHASE_2"/>
    <property type="match status" value="1"/>
</dbReference>
<dbReference type="EMBL" id="QUQM01000004">
    <property type="protein sequence ID" value="KAA8647586.1"/>
    <property type="molecule type" value="Genomic_DNA"/>
</dbReference>
<keyword evidence="2" id="KW-0808">Transferase</keyword>
<dbReference type="AlphaFoldDB" id="A0A5M9MNQ2"/>
<reference evidence="11 12" key="1">
    <citation type="submission" date="2019-08" db="EMBL/GenBank/DDBJ databases">
        <title>The genome sequence of a newly discovered highly antifungal drug resistant Aspergillus species, Aspergillus tanneri NIH 1004.</title>
        <authorList>
            <person name="Mounaud S."/>
            <person name="Singh I."/>
            <person name="Joardar V."/>
            <person name="Pakala S."/>
            <person name="Pakala S."/>
            <person name="Venepally P."/>
            <person name="Chung J.K."/>
            <person name="Losada L."/>
            <person name="Nierman W.C."/>
        </authorList>
    </citation>
    <scope>NUCLEOTIDE SEQUENCE [LARGE SCALE GENOMIC DNA]</scope>
    <source>
        <strain evidence="11 12">NIH1004</strain>
    </source>
</reference>
<proteinExistence type="inferred from homology"/>
<keyword evidence="6" id="KW-0456">Lyase</keyword>
<evidence type="ECO:0000256" key="6">
    <source>
        <dbReference type="ARBA" id="ARBA00023239"/>
    </source>
</evidence>
<keyword evidence="10" id="KW-0472">Membrane</keyword>
<evidence type="ECO:0000256" key="9">
    <source>
        <dbReference type="ARBA" id="ARBA00038372"/>
    </source>
</evidence>